<evidence type="ECO:0000256" key="4">
    <source>
        <dbReference type="ARBA" id="ARBA00022692"/>
    </source>
</evidence>
<evidence type="ECO:0000256" key="3">
    <source>
        <dbReference type="ARBA" id="ARBA00022475"/>
    </source>
</evidence>
<dbReference type="CDD" id="cd06261">
    <property type="entry name" value="TM_PBP2"/>
    <property type="match status" value="1"/>
</dbReference>
<dbReference type="InterPro" id="IPR035906">
    <property type="entry name" value="MetI-like_sf"/>
</dbReference>
<feature type="transmembrane region" description="Helical" evidence="7">
    <location>
        <begin position="247"/>
        <end position="269"/>
    </location>
</feature>
<evidence type="ECO:0000256" key="2">
    <source>
        <dbReference type="ARBA" id="ARBA00022448"/>
    </source>
</evidence>
<dbReference type="Pfam" id="PF12911">
    <property type="entry name" value="OppC_N"/>
    <property type="match status" value="1"/>
</dbReference>
<dbReference type="Gene3D" id="1.10.3720.10">
    <property type="entry name" value="MetI-like"/>
    <property type="match status" value="1"/>
</dbReference>
<keyword evidence="5 7" id="KW-1133">Transmembrane helix</keyword>
<feature type="transmembrane region" description="Helical" evidence="7">
    <location>
        <begin position="20"/>
        <end position="39"/>
    </location>
</feature>
<dbReference type="InterPro" id="IPR050366">
    <property type="entry name" value="BP-dependent_transpt_permease"/>
</dbReference>
<evidence type="ECO:0000259" key="8">
    <source>
        <dbReference type="PROSITE" id="PS50928"/>
    </source>
</evidence>
<comment type="caution">
    <text evidence="9">The sequence shown here is derived from an EMBL/GenBank/DDBJ whole genome shotgun (WGS) entry which is preliminary data.</text>
</comment>
<evidence type="ECO:0000256" key="1">
    <source>
        <dbReference type="ARBA" id="ARBA00004651"/>
    </source>
</evidence>
<dbReference type="SUPFAM" id="SSF161098">
    <property type="entry name" value="MetI-like"/>
    <property type="match status" value="1"/>
</dbReference>
<dbReference type="AlphaFoldDB" id="A0A2N0Z2V1"/>
<protein>
    <submittedName>
        <fullName evidence="9">ABC transporter permease</fullName>
    </submittedName>
</protein>
<dbReference type="Pfam" id="PF00528">
    <property type="entry name" value="BPD_transp_1"/>
    <property type="match status" value="1"/>
</dbReference>
<feature type="transmembrane region" description="Helical" evidence="7">
    <location>
        <begin position="120"/>
        <end position="153"/>
    </location>
</feature>
<comment type="subcellular location">
    <subcellularLocation>
        <location evidence="1 7">Cell membrane</location>
        <topology evidence="1 7">Multi-pass membrane protein</topology>
    </subcellularLocation>
</comment>
<keyword evidence="3" id="KW-1003">Cell membrane</keyword>
<dbReference type="OrthoDB" id="9797472at2"/>
<dbReference type="PROSITE" id="PS50928">
    <property type="entry name" value="ABC_TM1"/>
    <property type="match status" value="1"/>
</dbReference>
<dbReference type="EMBL" id="PISE01000019">
    <property type="protein sequence ID" value="PKG23827.1"/>
    <property type="molecule type" value="Genomic_DNA"/>
</dbReference>
<organism evidence="9 10">
    <name type="scientific">Niallia nealsonii</name>
    <dbReference type="NCBI Taxonomy" id="115979"/>
    <lineage>
        <taxon>Bacteria</taxon>
        <taxon>Bacillati</taxon>
        <taxon>Bacillota</taxon>
        <taxon>Bacilli</taxon>
        <taxon>Bacillales</taxon>
        <taxon>Bacillaceae</taxon>
        <taxon>Niallia</taxon>
    </lineage>
</organism>
<comment type="similarity">
    <text evidence="7">Belongs to the binding-protein-dependent transport system permease family.</text>
</comment>
<keyword evidence="6 7" id="KW-0472">Membrane</keyword>
<keyword evidence="2 7" id="KW-0813">Transport</keyword>
<keyword evidence="4 7" id="KW-0812">Transmembrane</keyword>
<dbReference type="RefSeq" id="WP_101177058.1">
    <property type="nucleotide sequence ID" value="NZ_PISE01000019.1"/>
</dbReference>
<dbReference type="InterPro" id="IPR000515">
    <property type="entry name" value="MetI-like"/>
</dbReference>
<dbReference type="PANTHER" id="PTHR43386:SF1">
    <property type="entry name" value="D,D-DIPEPTIDE TRANSPORT SYSTEM PERMEASE PROTEIN DDPC-RELATED"/>
    <property type="match status" value="1"/>
</dbReference>
<feature type="transmembrane region" description="Helical" evidence="7">
    <location>
        <begin position="201"/>
        <end position="226"/>
    </location>
</feature>
<feature type="transmembrane region" description="Helical" evidence="7">
    <location>
        <begin position="84"/>
        <end position="108"/>
    </location>
</feature>
<proteinExistence type="inferred from homology"/>
<evidence type="ECO:0000313" key="9">
    <source>
        <dbReference type="EMBL" id="PKG23827.1"/>
    </source>
</evidence>
<accession>A0A2N0Z2V1</accession>
<evidence type="ECO:0000256" key="5">
    <source>
        <dbReference type="ARBA" id="ARBA00022989"/>
    </source>
</evidence>
<dbReference type="PANTHER" id="PTHR43386">
    <property type="entry name" value="OLIGOPEPTIDE TRANSPORT SYSTEM PERMEASE PROTEIN APPC"/>
    <property type="match status" value="1"/>
</dbReference>
<dbReference type="InterPro" id="IPR025966">
    <property type="entry name" value="OppC_N"/>
</dbReference>
<sequence length="308" mass="32711">MAEKWKLSCKAFFSDKMAAIGAVIILLALFLAIFANFVAPYDPNMVAEGSTRLLPPGTDGHILGTDQQGRDILSRIIFGTQTSLISAVVPVIIAAVVSIALGIIAGYYQGVIGSLIMRLMDIFFAFPAVLLAIAIAAILGPGLLNVIIAMIIVRIPYMTRVVYTDVLQESQKEYVEAAKAFGIGDLETMFKQILPNVLPSLIAYATTLAGVTIVTVAGLSFIGLGVQPPTADWGRMASDGSKVLMQGYPHVTFIPGIAILILSFAFSMIGDGLRNALDPYEQSKMKAKKKVKAEKTAGVGVGQTAKEG</sequence>
<evidence type="ECO:0000313" key="10">
    <source>
        <dbReference type="Proteomes" id="UP000233375"/>
    </source>
</evidence>
<dbReference type="GO" id="GO:0005886">
    <property type="term" value="C:plasma membrane"/>
    <property type="evidence" value="ECO:0007669"/>
    <property type="project" value="UniProtKB-SubCell"/>
</dbReference>
<dbReference type="GO" id="GO:0055085">
    <property type="term" value="P:transmembrane transport"/>
    <property type="evidence" value="ECO:0007669"/>
    <property type="project" value="InterPro"/>
</dbReference>
<gene>
    <name evidence="9" type="ORF">CWS01_10020</name>
</gene>
<dbReference type="Proteomes" id="UP000233375">
    <property type="component" value="Unassembled WGS sequence"/>
</dbReference>
<feature type="domain" description="ABC transmembrane type-1" evidence="8">
    <location>
        <begin position="80"/>
        <end position="270"/>
    </location>
</feature>
<name>A0A2N0Z2V1_9BACI</name>
<reference evidence="9 10" key="1">
    <citation type="journal article" date="2003" name="Int. J. Syst. Evol. Microbiol.">
        <title>Bacillus nealsonii sp. nov., isolated from a spacecraft-assembly facility, whose spores are gamma-radiation resistant.</title>
        <authorList>
            <person name="Venkateswaran K."/>
            <person name="Kempf M."/>
            <person name="Chen F."/>
            <person name="Satomi M."/>
            <person name="Nicholson W."/>
            <person name="Kern R."/>
        </authorList>
    </citation>
    <scope>NUCLEOTIDE SEQUENCE [LARGE SCALE GENOMIC DNA]</scope>
    <source>
        <strain evidence="9 10">FO-92</strain>
    </source>
</reference>
<evidence type="ECO:0000256" key="6">
    <source>
        <dbReference type="ARBA" id="ARBA00023136"/>
    </source>
</evidence>
<keyword evidence="10" id="KW-1185">Reference proteome</keyword>
<evidence type="ECO:0000256" key="7">
    <source>
        <dbReference type="RuleBase" id="RU363032"/>
    </source>
</evidence>